<evidence type="ECO:0000256" key="1">
    <source>
        <dbReference type="ARBA" id="ARBA00004370"/>
    </source>
</evidence>
<keyword evidence="8" id="KW-1185">Reference proteome</keyword>
<keyword evidence="3 6" id="KW-1133">Transmembrane helix</keyword>
<keyword evidence="2 6" id="KW-0812">Transmembrane</keyword>
<organism evidence="7 8">
    <name type="scientific">Sinanodonta woodiana</name>
    <name type="common">Chinese pond mussel</name>
    <name type="synonym">Anodonta woodiana</name>
    <dbReference type="NCBI Taxonomy" id="1069815"/>
    <lineage>
        <taxon>Eukaryota</taxon>
        <taxon>Metazoa</taxon>
        <taxon>Spiralia</taxon>
        <taxon>Lophotrochozoa</taxon>
        <taxon>Mollusca</taxon>
        <taxon>Bivalvia</taxon>
        <taxon>Autobranchia</taxon>
        <taxon>Heteroconchia</taxon>
        <taxon>Palaeoheterodonta</taxon>
        <taxon>Unionida</taxon>
        <taxon>Unionoidea</taxon>
        <taxon>Unionidae</taxon>
        <taxon>Unioninae</taxon>
        <taxon>Sinanodonta</taxon>
    </lineage>
</organism>
<sequence>MEGSTKSQLIAFTQHNKIKQDNVQQAVTYMTIAADWDCVNGGQILEDDDEVHIKYNGGIVHDCELSIRAEHKLGKQDNEVVCFKTVKFDVKCSVVVQYRDGTDGFSLFLKNQTYSCNDFPSTWCSSRSSAFLRITAHESSSSNVYIKAYLSDEDEAFIDIANKAVIAIGVVIGIVVGVIVLGVIIVIIIICCCCKRRGSRGNVYQQPHQAAAMTVVHTPISQPAPPAQPDYPAQQPGYGHQTAPGNYPTGTQPPPASYPVYPPPQQGFIVYPPMQNQMPTAAPESDPFIKKDLSAPPPLSDLPPPYPVDVNNLLTCIRRREVEDDDTLYIRFNGLFAGGQTSCDINLEAEQKFFSSYRLCVDVVSRIDSCKTKVKYYDGMFSSIPSQTYSCDSSPSRWCSTQKYIVIRVESSGTEREDVRLKVYSTKIYVPGSGEIGHVARTATLGIAVVIGIVITSIVGTIILIVLIVCCCCKRRSTRGNVNRQFQEATPMTAMQPTSQSAFYPQPVAYGVPPQGAYYPAPQVVGQGYQPYMGYGMGSGGNGGSMVAGPLPMKTEPTGE</sequence>
<dbReference type="GO" id="GO:0016020">
    <property type="term" value="C:membrane"/>
    <property type="evidence" value="ECO:0007669"/>
    <property type="project" value="UniProtKB-SubCell"/>
</dbReference>
<dbReference type="InterPro" id="IPR026910">
    <property type="entry name" value="Shisa"/>
</dbReference>
<evidence type="ECO:0000256" key="6">
    <source>
        <dbReference type="SAM" id="Phobius"/>
    </source>
</evidence>
<dbReference type="EMBL" id="JBJQND010000015">
    <property type="protein sequence ID" value="KAL3852699.1"/>
    <property type="molecule type" value="Genomic_DNA"/>
</dbReference>
<evidence type="ECO:0000313" key="8">
    <source>
        <dbReference type="Proteomes" id="UP001634394"/>
    </source>
</evidence>
<comment type="caution">
    <text evidence="7">The sequence shown here is derived from an EMBL/GenBank/DDBJ whole genome shotgun (WGS) entry which is preliminary data.</text>
</comment>
<dbReference type="PANTHER" id="PTHR31395">
    <property type="entry name" value="SHISA"/>
    <property type="match status" value="1"/>
</dbReference>
<gene>
    <name evidence="7" type="ORF">ACJMK2_016317</name>
</gene>
<evidence type="ECO:0000256" key="5">
    <source>
        <dbReference type="SAM" id="MobiDB-lite"/>
    </source>
</evidence>
<dbReference type="AlphaFoldDB" id="A0ABD3UT82"/>
<dbReference type="Proteomes" id="UP001634394">
    <property type="component" value="Unassembled WGS sequence"/>
</dbReference>
<protein>
    <submittedName>
        <fullName evidence="7">Uncharacterized protein</fullName>
    </submittedName>
</protein>
<feature type="region of interest" description="Disordered" evidence="5">
    <location>
        <begin position="221"/>
        <end position="256"/>
    </location>
</feature>
<feature type="transmembrane region" description="Helical" evidence="6">
    <location>
        <begin position="445"/>
        <end position="470"/>
    </location>
</feature>
<keyword evidence="4 6" id="KW-0472">Membrane</keyword>
<evidence type="ECO:0000313" key="7">
    <source>
        <dbReference type="EMBL" id="KAL3852699.1"/>
    </source>
</evidence>
<evidence type="ECO:0000256" key="4">
    <source>
        <dbReference type="ARBA" id="ARBA00023136"/>
    </source>
</evidence>
<evidence type="ECO:0000256" key="3">
    <source>
        <dbReference type="ARBA" id="ARBA00022989"/>
    </source>
</evidence>
<name>A0ABD3UT82_SINWO</name>
<evidence type="ECO:0000256" key="2">
    <source>
        <dbReference type="ARBA" id="ARBA00022692"/>
    </source>
</evidence>
<comment type="subcellular location">
    <subcellularLocation>
        <location evidence="1">Membrane</location>
    </subcellularLocation>
</comment>
<feature type="transmembrane region" description="Helical" evidence="6">
    <location>
        <begin position="164"/>
        <end position="190"/>
    </location>
</feature>
<proteinExistence type="predicted"/>
<dbReference type="PANTHER" id="PTHR31395:SF23">
    <property type="entry name" value="GEO05642P1"/>
    <property type="match status" value="1"/>
</dbReference>
<reference evidence="7 8" key="1">
    <citation type="submission" date="2024-11" db="EMBL/GenBank/DDBJ databases">
        <title>Chromosome-level genome assembly of the freshwater bivalve Anodonta woodiana.</title>
        <authorList>
            <person name="Chen X."/>
        </authorList>
    </citation>
    <scope>NUCLEOTIDE SEQUENCE [LARGE SCALE GENOMIC DNA]</scope>
    <source>
        <strain evidence="7">MN2024</strain>
        <tissue evidence="7">Gills</tissue>
    </source>
</reference>
<accession>A0ABD3UT82</accession>